<dbReference type="Proteomes" id="UP001629113">
    <property type="component" value="Unassembled WGS sequence"/>
</dbReference>
<reference evidence="2 3" key="1">
    <citation type="submission" date="2024-06" db="EMBL/GenBank/DDBJ databases">
        <title>Complete genome of Phlyctema vagabunda strain 19-DSS-EL-015.</title>
        <authorList>
            <person name="Fiorenzani C."/>
        </authorList>
    </citation>
    <scope>NUCLEOTIDE SEQUENCE [LARGE SCALE GENOMIC DNA]</scope>
    <source>
        <strain evidence="2 3">19-DSS-EL-015</strain>
    </source>
</reference>
<evidence type="ECO:0000256" key="1">
    <source>
        <dbReference type="SAM" id="Phobius"/>
    </source>
</evidence>
<name>A0ABR4PXZ0_9HELO</name>
<feature type="transmembrane region" description="Helical" evidence="1">
    <location>
        <begin position="32"/>
        <end position="53"/>
    </location>
</feature>
<evidence type="ECO:0008006" key="4">
    <source>
        <dbReference type="Google" id="ProtNLM"/>
    </source>
</evidence>
<gene>
    <name evidence="2" type="ORF">PVAG01_01743</name>
</gene>
<dbReference type="EMBL" id="JBFCZG010000001">
    <property type="protein sequence ID" value="KAL3428234.1"/>
    <property type="molecule type" value="Genomic_DNA"/>
</dbReference>
<sequence>MGCVFDHHPEKRPLKPPLCPNVNYIKFNNIDLAVVVIMAGAIFGILMMFLVGISSSGSVAEDSTSHVQRASQAAIQVPVLTNAVNHVMTMPQAVSTFGVQGVAKLTSEAHIAISNHIIPSFTRLIEFFGNTYKVYHLDN</sequence>
<keyword evidence="1" id="KW-0472">Membrane</keyword>
<keyword evidence="1" id="KW-1133">Transmembrane helix</keyword>
<keyword evidence="1" id="KW-0812">Transmembrane</keyword>
<evidence type="ECO:0000313" key="3">
    <source>
        <dbReference type="Proteomes" id="UP001629113"/>
    </source>
</evidence>
<keyword evidence="3" id="KW-1185">Reference proteome</keyword>
<protein>
    <recommendedName>
        <fullName evidence="4">Transmembrane protein</fullName>
    </recommendedName>
</protein>
<organism evidence="2 3">
    <name type="scientific">Phlyctema vagabunda</name>
    <dbReference type="NCBI Taxonomy" id="108571"/>
    <lineage>
        <taxon>Eukaryota</taxon>
        <taxon>Fungi</taxon>
        <taxon>Dikarya</taxon>
        <taxon>Ascomycota</taxon>
        <taxon>Pezizomycotina</taxon>
        <taxon>Leotiomycetes</taxon>
        <taxon>Helotiales</taxon>
        <taxon>Dermateaceae</taxon>
        <taxon>Phlyctema</taxon>
    </lineage>
</organism>
<proteinExistence type="predicted"/>
<accession>A0ABR4PXZ0</accession>
<evidence type="ECO:0000313" key="2">
    <source>
        <dbReference type="EMBL" id="KAL3428234.1"/>
    </source>
</evidence>
<comment type="caution">
    <text evidence="2">The sequence shown here is derived from an EMBL/GenBank/DDBJ whole genome shotgun (WGS) entry which is preliminary data.</text>
</comment>